<dbReference type="InterPro" id="IPR013762">
    <property type="entry name" value="Integrase-like_cat_sf"/>
</dbReference>
<reference evidence="6 7" key="1">
    <citation type="submission" date="2020-12" db="EMBL/GenBank/DDBJ databases">
        <title>FDA dAtabase for Regulatory Grade micrObial Sequences (FDA-ARGOS): Supporting development and validation of Infectious Disease Dx tests.</title>
        <authorList>
            <person name="Sproer C."/>
            <person name="Gronow S."/>
            <person name="Severitt S."/>
            <person name="Schroder I."/>
            <person name="Tallon L."/>
            <person name="Sadzewicz L."/>
            <person name="Zhao X."/>
            <person name="Boylan J."/>
            <person name="Ott S."/>
            <person name="Bowen H."/>
            <person name="Vavikolanu K."/>
            <person name="Mehta A."/>
            <person name="Aluvathingal J."/>
            <person name="Nadendla S."/>
            <person name="Lowell S."/>
            <person name="Myers T."/>
            <person name="Yan Y."/>
            <person name="Sichtig H."/>
        </authorList>
    </citation>
    <scope>NUCLEOTIDE SEQUENCE [LARGE SCALE GENOMIC DNA]</scope>
    <source>
        <strain evidence="6 7">FDAARGOS_1050</strain>
    </source>
</reference>
<sequence length="368" mass="41981">MKPWTRRQPRRKTTPTLAEALARYLEEVSPTKKAIAQERSIARKWLSTSLANRELGAIRNTDLNRLRDEWLLELKPATVVRRLAMLSHLYTVVRKDWGYSMLANPVQLVRRPTVDDARDRRFFDSIRLRGVTEDECPREELAWIVESTESSELPAILTLAAETGMRRSEVAGIRREHVNLLHGYVHLPHSKNGHAREVPLTPVAKEVLRQHLAGRPLRGAIFAMKAGSITQAFIRARLRARRRYEALCQKHGRRPNPAYFRDLRFHDTRHEGTSQLATVLAMHELAKANGNRDTRMLLRYFHPDPAQLARKLARSPLGRRQLQRIREGRLSGVRPRYASAPASQSGAAGRVDALGNDGLAGQSRRAWI</sequence>
<feature type="region of interest" description="Disordered" evidence="4">
    <location>
        <begin position="335"/>
        <end position="355"/>
    </location>
</feature>
<dbReference type="InterPro" id="IPR011010">
    <property type="entry name" value="DNA_brk_join_enz"/>
</dbReference>
<evidence type="ECO:0000256" key="2">
    <source>
        <dbReference type="ARBA" id="ARBA00023125"/>
    </source>
</evidence>
<accession>A0A7T4B359</accession>
<dbReference type="Gene3D" id="1.10.443.10">
    <property type="entry name" value="Intergrase catalytic core"/>
    <property type="match status" value="1"/>
</dbReference>
<evidence type="ECO:0000313" key="6">
    <source>
        <dbReference type="EMBL" id="QQB34689.1"/>
    </source>
</evidence>
<keyword evidence="1" id="KW-0229">DNA integration</keyword>
<dbReference type="InterPro" id="IPR010998">
    <property type="entry name" value="Integrase_recombinase_N"/>
</dbReference>
<dbReference type="SUPFAM" id="SSF56349">
    <property type="entry name" value="DNA breaking-rejoining enzymes"/>
    <property type="match status" value="1"/>
</dbReference>
<dbReference type="PANTHER" id="PTHR30349">
    <property type="entry name" value="PHAGE INTEGRASE-RELATED"/>
    <property type="match status" value="1"/>
</dbReference>
<dbReference type="AlphaFoldDB" id="A0A7T4B359"/>
<dbReference type="CDD" id="cd00796">
    <property type="entry name" value="INT_Rci_Hp1_C"/>
    <property type="match status" value="1"/>
</dbReference>
<dbReference type="Gene3D" id="1.10.150.130">
    <property type="match status" value="1"/>
</dbReference>
<dbReference type="Proteomes" id="UP000595231">
    <property type="component" value="Chromosome"/>
</dbReference>
<dbReference type="PROSITE" id="PS51898">
    <property type="entry name" value="TYR_RECOMBINASE"/>
    <property type="match status" value="1"/>
</dbReference>
<dbReference type="GO" id="GO:0015074">
    <property type="term" value="P:DNA integration"/>
    <property type="evidence" value="ECO:0007669"/>
    <property type="project" value="UniProtKB-KW"/>
</dbReference>
<gene>
    <name evidence="6" type="ORF">I6I07_29690</name>
</gene>
<evidence type="ECO:0000256" key="4">
    <source>
        <dbReference type="SAM" id="MobiDB-lite"/>
    </source>
</evidence>
<dbReference type="InterPro" id="IPR050090">
    <property type="entry name" value="Tyrosine_recombinase_XerCD"/>
</dbReference>
<name>A0A7T4B359_9BURK</name>
<dbReference type="Pfam" id="PF00589">
    <property type="entry name" value="Phage_integrase"/>
    <property type="match status" value="1"/>
</dbReference>
<feature type="domain" description="Tyr recombinase" evidence="5">
    <location>
        <begin position="131"/>
        <end position="313"/>
    </location>
</feature>
<feature type="compositionally biased region" description="Low complexity" evidence="4">
    <location>
        <begin position="338"/>
        <end position="349"/>
    </location>
</feature>
<evidence type="ECO:0000256" key="1">
    <source>
        <dbReference type="ARBA" id="ARBA00022908"/>
    </source>
</evidence>
<dbReference type="GO" id="GO:0003677">
    <property type="term" value="F:DNA binding"/>
    <property type="evidence" value="ECO:0007669"/>
    <property type="project" value="UniProtKB-KW"/>
</dbReference>
<proteinExistence type="predicted"/>
<dbReference type="InterPro" id="IPR002104">
    <property type="entry name" value="Integrase_catalytic"/>
</dbReference>
<evidence type="ECO:0000313" key="7">
    <source>
        <dbReference type="Proteomes" id="UP000595231"/>
    </source>
</evidence>
<dbReference type="EMBL" id="CP065997">
    <property type="protein sequence ID" value="QQB34689.1"/>
    <property type="molecule type" value="Genomic_DNA"/>
</dbReference>
<dbReference type="RefSeq" id="WP_198484777.1">
    <property type="nucleotide sequence ID" value="NZ_CP065997.1"/>
</dbReference>
<evidence type="ECO:0000256" key="3">
    <source>
        <dbReference type="ARBA" id="ARBA00023172"/>
    </source>
</evidence>
<evidence type="ECO:0000259" key="5">
    <source>
        <dbReference type="PROSITE" id="PS51898"/>
    </source>
</evidence>
<keyword evidence="2" id="KW-0238">DNA-binding</keyword>
<dbReference type="PANTHER" id="PTHR30349:SF94">
    <property type="entry name" value="INTEGRASE_RECOMBINASE HI_1414-RELATED"/>
    <property type="match status" value="1"/>
</dbReference>
<dbReference type="GO" id="GO:0006310">
    <property type="term" value="P:DNA recombination"/>
    <property type="evidence" value="ECO:0007669"/>
    <property type="project" value="UniProtKB-KW"/>
</dbReference>
<organism evidence="6 7">
    <name type="scientific">Achromobacter deleyi</name>
    <dbReference type="NCBI Taxonomy" id="1353891"/>
    <lineage>
        <taxon>Bacteria</taxon>
        <taxon>Pseudomonadati</taxon>
        <taxon>Pseudomonadota</taxon>
        <taxon>Betaproteobacteria</taxon>
        <taxon>Burkholderiales</taxon>
        <taxon>Alcaligenaceae</taxon>
        <taxon>Achromobacter</taxon>
    </lineage>
</organism>
<keyword evidence="3" id="KW-0233">DNA recombination</keyword>
<protein>
    <submittedName>
        <fullName evidence="6">Tyrosine-type recombinase/integrase</fullName>
    </submittedName>
</protein>